<evidence type="ECO:0000313" key="1">
    <source>
        <dbReference type="EMBL" id="KAA8525775.1"/>
    </source>
</evidence>
<proteinExistence type="predicted"/>
<gene>
    <name evidence="1" type="ORF">F0562_007630</name>
</gene>
<name>A0A5J5A3W3_9ASTE</name>
<dbReference type="EMBL" id="CM018046">
    <property type="protein sequence ID" value="KAA8525775.1"/>
    <property type="molecule type" value="Genomic_DNA"/>
</dbReference>
<keyword evidence="2" id="KW-1185">Reference proteome</keyword>
<accession>A0A5J5A3W3</accession>
<reference evidence="1 2" key="1">
    <citation type="submission" date="2019-09" db="EMBL/GenBank/DDBJ databases">
        <title>A chromosome-level genome assembly of the Chinese tupelo Nyssa sinensis.</title>
        <authorList>
            <person name="Yang X."/>
            <person name="Kang M."/>
            <person name="Yang Y."/>
            <person name="Xiong H."/>
            <person name="Wang M."/>
            <person name="Zhang Z."/>
            <person name="Wang Z."/>
            <person name="Wu H."/>
            <person name="Ma T."/>
            <person name="Liu J."/>
            <person name="Xi Z."/>
        </authorList>
    </citation>
    <scope>NUCLEOTIDE SEQUENCE [LARGE SCALE GENOMIC DNA]</scope>
    <source>
        <strain evidence="1">J267</strain>
        <tissue evidence="1">Leaf</tissue>
    </source>
</reference>
<evidence type="ECO:0000313" key="2">
    <source>
        <dbReference type="Proteomes" id="UP000325577"/>
    </source>
</evidence>
<organism evidence="1 2">
    <name type="scientific">Nyssa sinensis</name>
    <dbReference type="NCBI Taxonomy" id="561372"/>
    <lineage>
        <taxon>Eukaryota</taxon>
        <taxon>Viridiplantae</taxon>
        <taxon>Streptophyta</taxon>
        <taxon>Embryophyta</taxon>
        <taxon>Tracheophyta</taxon>
        <taxon>Spermatophyta</taxon>
        <taxon>Magnoliopsida</taxon>
        <taxon>eudicotyledons</taxon>
        <taxon>Gunneridae</taxon>
        <taxon>Pentapetalae</taxon>
        <taxon>asterids</taxon>
        <taxon>Cornales</taxon>
        <taxon>Nyssaceae</taxon>
        <taxon>Nyssa</taxon>
    </lineage>
</organism>
<dbReference type="AlphaFoldDB" id="A0A5J5A3W3"/>
<protein>
    <submittedName>
        <fullName evidence="1">Uncharacterized protein</fullName>
    </submittedName>
</protein>
<dbReference type="Proteomes" id="UP000325577">
    <property type="component" value="Linkage Group LG3"/>
</dbReference>
<sequence length="103" mass="11408">MEGKERSSSCSALTAAVAHGSSRTQYVRGGQVLRLIKNREGILIRLGVVWRCRVGYRSEEEQWQNVWISVENRDGSGAGLCCGIGRHFAPVTSRGLRMSNEEV</sequence>